<evidence type="ECO:0000313" key="2">
    <source>
        <dbReference type="EMBL" id="AIF08897.1"/>
    </source>
</evidence>
<accession>A0A075H2Y1</accession>
<organism evidence="2">
    <name type="scientific">uncultured marine group II/III euryarchaeote KM3_33_F08</name>
    <dbReference type="NCBI Taxonomy" id="1456435"/>
    <lineage>
        <taxon>Archaea</taxon>
        <taxon>Methanobacteriati</taxon>
        <taxon>Methanobacteriota</taxon>
        <taxon>environmental samples</taxon>
    </lineage>
</organism>
<feature type="domain" description="Ribonuclease PIN" evidence="1">
    <location>
        <begin position="3"/>
        <end position="85"/>
    </location>
</feature>
<name>A0A075H2Y1_9EURY</name>
<dbReference type="SUPFAM" id="SSF88723">
    <property type="entry name" value="PIN domain-like"/>
    <property type="match status" value="1"/>
</dbReference>
<reference evidence="2" key="1">
    <citation type="journal article" date="2014" name="Genome Biol. Evol.">
        <title>Pangenome evidence for extensive interdomain horizontal transfer affecting lineage core and shell genes in uncultured planktonic thaumarchaeota and euryarchaeota.</title>
        <authorList>
            <person name="Deschamps P."/>
            <person name="Zivanovic Y."/>
            <person name="Moreira D."/>
            <person name="Rodriguez-Valera F."/>
            <person name="Lopez-Garcia P."/>
        </authorList>
    </citation>
    <scope>NUCLEOTIDE SEQUENCE</scope>
</reference>
<sequence length="159" mass="17290">MRVLDTAALLHLPLPELDGFVADSQRDEIERLSPERAFALIATKLVWQPPTPDSLIRAREVAVETGDIAGLSPVDLDLLALAIELDAILVTDDYRLQNCCTAAGLKCEPVLTDGIQAKWTWYLKCVGCGAEHEGHSASQAKGDYGDCDLCGSPLKMRKK</sequence>
<dbReference type="InterPro" id="IPR033411">
    <property type="entry name" value="Ribonuclease_PIN"/>
</dbReference>
<evidence type="ECO:0000259" key="1">
    <source>
        <dbReference type="Pfam" id="PF17146"/>
    </source>
</evidence>
<dbReference type="InterPro" id="IPR029060">
    <property type="entry name" value="PIN-like_dom_sf"/>
</dbReference>
<protein>
    <submittedName>
        <fullName evidence="2">Putative nucleic acid binding protein</fullName>
    </submittedName>
</protein>
<dbReference type="Gene3D" id="3.40.50.1010">
    <property type="entry name" value="5'-nuclease"/>
    <property type="match status" value="1"/>
</dbReference>
<dbReference type="Pfam" id="PF17146">
    <property type="entry name" value="PIN_6"/>
    <property type="match status" value="1"/>
</dbReference>
<dbReference type="AlphaFoldDB" id="A0A075H2Y1"/>
<dbReference type="EMBL" id="KF900845">
    <property type="protein sequence ID" value="AIF08897.1"/>
    <property type="molecule type" value="Genomic_DNA"/>
</dbReference>
<proteinExistence type="predicted"/>